<comment type="caution">
    <text evidence="2">The sequence shown here is derived from an EMBL/GenBank/DDBJ whole genome shotgun (WGS) entry which is preliminary data.</text>
</comment>
<reference evidence="2" key="2">
    <citation type="submission" date="2019-07" db="EMBL/GenBank/DDBJ databases">
        <authorList>
            <person name="Yang Y."/>
            <person name="Bocs S."/>
            <person name="Baudouin L."/>
        </authorList>
    </citation>
    <scope>NUCLEOTIDE SEQUENCE</scope>
    <source>
        <tissue evidence="2">Spear leaf of Hainan Tall coconut</tissue>
    </source>
</reference>
<keyword evidence="3" id="KW-1185">Reference proteome</keyword>
<evidence type="ECO:0000313" key="3">
    <source>
        <dbReference type="Proteomes" id="UP000797356"/>
    </source>
</evidence>
<reference evidence="2" key="1">
    <citation type="journal article" date="2017" name="Gigascience">
        <title>The genome draft of coconut (Cocos nucifera).</title>
        <authorList>
            <person name="Xiao Y."/>
            <person name="Xu P."/>
            <person name="Fan H."/>
            <person name="Baudouin L."/>
            <person name="Xia W."/>
            <person name="Bocs S."/>
            <person name="Xu J."/>
            <person name="Li Q."/>
            <person name="Guo A."/>
            <person name="Zhou L."/>
            <person name="Li J."/>
            <person name="Wu Y."/>
            <person name="Ma Z."/>
            <person name="Armero A."/>
            <person name="Issali A.E."/>
            <person name="Liu N."/>
            <person name="Peng M."/>
            <person name="Yang Y."/>
        </authorList>
    </citation>
    <scope>NUCLEOTIDE SEQUENCE</scope>
    <source>
        <tissue evidence="2">Spear leaf of Hainan Tall coconut</tissue>
    </source>
</reference>
<feature type="region of interest" description="Disordered" evidence="1">
    <location>
        <begin position="33"/>
        <end position="80"/>
    </location>
</feature>
<name>A0A8K0MZ88_COCNU</name>
<proteinExistence type="predicted"/>
<protein>
    <submittedName>
        <fullName evidence="2">Uncharacterized protein</fullName>
    </submittedName>
</protein>
<organism evidence="2 3">
    <name type="scientific">Cocos nucifera</name>
    <name type="common">Coconut palm</name>
    <dbReference type="NCBI Taxonomy" id="13894"/>
    <lineage>
        <taxon>Eukaryota</taxon>
        <taxon>Viridiplantae</taxon>
        <taxon>Streptophyta</taxon>
        <taxon>Embryophyta</taxon>
        <taxon>Tracheophyta</taxon>
        <taxon>Spermatophyta</taxon>
        <taxon>Magnoliopsida</taxon>
        <taxon>Liliopsida</taxon>
        <taxon>Arecaceae</taxon>
        <taxon>Arecoideae</taxon>
        <taxon>Cocoseae</taxon>
        <taxon>Attaleinae</taxon>
        <taxon>Cocos</taxon>
    </lineage>
</organism>
<sequence length="146" mass="15875">MCWKELCLCFRSDTDVDGLDLHRTEVSRRQHFEPRQNGIAVGARSSPKFSANGVSTSPPKYDGTSHEDKDAGSTPKSEAAWVITDPDLKSSDALKALTKAMESNERAKNPPKTITTKAAGYDGDDGGLRRRASVQRELPGLQVKAS</sequence>
<dbReference type="Proteomes" id="UP000797356">
    <property type="component" value="Chromosome 3"/>
</dbReference>
<evidence type="ECO:0000313" key="2">
    <source>
        <dbReference type="EMBL" id="KAG1334721.1"/>
    </source>
</evidence>
<accession>A0A8K0MZ88</accession>
<feature type="region of interest" description="Disordered" evidence="1">
    <location>
        <begin position="100"/>
        <end position="146"/>
    </location>
</feature>
<feature type="compositionally biased region" description="Polar residues" evidence="1">
    <location>
        <begin position="47"/>
        <end position="58"/>
    </location>
</feature>
<evidence type="ECO:0000256" key="1">
    <source>
        <dbReference type="SAM" id="MobiDB-lite"/>
    </source>
</evidence>
<dbReference type="EMBL" id="CM017874">
    <property type="protein sequence ID" value="KAG1334721.1"/>
    <property type="molecule type" value="Genomic_DNA"/>
</dbReference>
<dbReference type="AlphaFoldDB" id="A0A8K0MZ88"/>
<gene>
    <name evidence="2" type="ORF">COCNU_03G008400</name>
</gene>